<dbReference type="AlphaFoldDB" id="A0A815VG30"/>
<evidence type="ECO:0000313" key="1">
    <source>
        <dbReference type="EMBL" id="CAF1535314.1"/>
    </source>
</evidence>
<dbReference type="EMBL" id="CAJNOT010011712">
    <property type="protein sequence ID" value="CAF1535314.1"/>
    <property type="molecule type" value="Genomic_DNA"/>
</dbReference>
<reference evidence="1" key="1">
    <citation type="submission" date="2021-02" db="EMBL/GenBank/DDBJ databases">
        <authorList>
            <person name="Nowell W R."/>
        </authorList>
    </citation>
    <scope>NUCLEOTIDE SEQUENCE</scope>
</reference>
<dbReference type="Proteomes" id="UP000663864">
    <property type="component" value="Unassembled WGS sequence"/>
</dbReference>
<evidence type="ECO:0000313" key="2">
    <source>
        <dbReference type="Proteomes" id="UP000663864"/>
    </source>
</evidence>
<gene>
    <name evidence="1" type="ORF">ZHD862_LOCUS38889</name>
</gene>
<accession>A0A815VG30</accession>
<organism evidence="1 2">
    <name type="scientific">Rotaria sordida</name>
    <dbReference type="NCBI Taxonomy" id="392033"/>
    <lineage>
        <taxon>Eukaryota</taxon>
        <taxon>Metazoa</taxon>
        <taxon>Spiralia</taxon>
        <taxon>Gnathifera</taxon>
        <taxon>Rotifera</taxon>
        <taxon>Eurotatoria</taxon>
        <taxon>Bdelloidea</taxon>
        <taxon>Philodinida</taxon>
        <taxon>Philodinidae</taxon>
        <taxon>Rotaria</taxon>
    </lineage>
</organism>
<protein>
    <submittedName>
        <fullName evidence="1">Uncharacterized protein</fullName>
    </submittedName>
</protein>
<proteinExistence type="predicted"/>
<dbReference type="Pfam" id="PF13287">
    <property type="entry name" value="Fn3_assoc"/>
    <property type="match status" value="1"/>
</dbReference>
<dbReference type="InterPro" id="IPR026876">
    <property type="entry name" value="Fn3_assoc_repeat"/>
</dbReference>
<name>A0A815VG30_9BILA</name>
<sequence length="60" mass="6935">PDEIIYYTLDGTLPTRHYKNVYTYNSNQGISFVKTGLHVLRAYATENEKLSSTIFTSRFV</sequence>
<comment type="caution">
    <text evidence="1">The sequence shown here is derived from an EMBL/GenBank/DDBJ whole genome shotgun (WGS) entry which is preliminary data.</text>
</comment>
<feature type="non-terminal residue" evidence="1">
    <location>
        <position position="1"/>
    </location>
</feature>